<dbReference type="RefSeq" id="WP_264137965.1">
    <property type="nucleotide sequence ID" value="NZ_JAOYOD010000001.1"/>
</dbReference>
<sequence>MDYYSLVRASPHIYPQAIFLNQEFAHQISNEIVLTGSEKLKMRMEGGAEETDCLSQTTISATGLLVSQRLLKVLSNYKLMEKQIIPVESDSKTPYYWLSFLGSIEEVDWLNYSQSSFYYRQFGVRKGWFTCGSSEELIQFKKNVVGNMGSVHVEEKILTSDFNLDMFFIPYLDSAIYVSNKLKNALEENGISGLAFKEAAFRVEG</sequence>
<protein>
    <submittedName>
        <fullName evidence="1">Uncharacterized protein</fullName>
    </submittedName>
</protein>
<dbReference type="EMBL" id="JAOYOD010000001">
    <property type="protein sequence ID" value="MCV9387138.1"/>
    <property type="molecule type" value="Genomic_DNA"/>
</dbReference>
<evidence type="ECO:0000313" key="2">
    <source>
        <dbReference type="Proteomes" id="UP001300692"/>
    </source>
</evidence>
<reference evidence="1 2" key="1">
    <citation type="submission" date="2022-10" db="EMBL/GenBank/DDBJ databases">
        <title>Comparative genomics and taxonomic characterization of three novel marine species of genus Reichenbachiella exhibiting antioxidant and polysaccharide degradation activities.</title>
        <authorList>
            <person name="Muhammad N."/>
            <person name="Lee Y.-J."/>
            <person name="Ko J."/>
            <person name="Kim S.-G."/>
        </authorList>
    </citation>
    <scope>NUCLEOTIDE SEQUENCE [LARGE SCALE GENOMIC DNA]</scope>
    <source>
        <strain evidence="1 2">ABR2-5</strain>
    </source>
</reference>
<name>A0ABT3CTY9_9BACT</name>
<evidence type="ECO:0000313" key="1">
    <source>
        <dbReference type="EMBL" id="MCV9387138.1"/>
    </source>
</evidence>
<gene>
    <name evidence="1" type="ORF">N7U62_10720</name>
</gene>
<comment type="caution">
    <text evidence="1">The sequence shown here is derived from an EMBL/GenBank/DDBJ whole genome shotgun (WGS) entry which is preliminary data.</text>
</comment>
<organism evidence="1 2">
    <name type="scientific">Reichenbachiella ulvae</name>
    <dbReference type="NCBI Taxonomy" id="2980104"/>
    <lineage>
        <taxon>Bacteria</taxon>
        <taxon>Pseudomonadati</taxon>
        <taxon>Bacteroidota</taxon>
        <taxon>Cytophagia</taxon>
        <taxon>Cytophagales</taxon>
        <taxon>Reichenbachiellaceae</taxon>
        <taxon>Reichenbachiella</taxon>
    </lineage>
</organism>
<proteinExistence type="predicted"/>
<dbReference type="Proteomes" id="UP001300692">
    <property type="component" value="Unassembled WGS sequence"/>
</dbReference>
<keyword evidence="2" id="KW-1185">Reference proteome</keyword>
<accession>A0ABT3CTY9</accession>